<dbReference type="Gene3D" id="3.40.50.720">
    <property type="entry name" value="NAD(P)-binding Rossmann-like Domain"/>
    <property type="match status" value="1"/>
</dbReference>
<evidence type="ECO:0000256" key="1">
    <source>
        <dbReference type="ARBA" id="ARBA00005525"/>
    </source>
</evidence>
<feature type="domain" description="Pyrroline-5-carboxylate reductase catalytic N-terminal" evidence="6">
    <location>
        <begin position="7"/>
        <end position="101"/>
    </location>
</feature>
<evidence type="ECO:0000313" key="8">
    <source>
        <dbReference type="EMBL" id="OAO16918.1"/>
    </source>
</evidence>
<evidence type="ECO:0000259" key="6">
    <source>
        <dbReference type="Pfam" id="PF03807"/>
    </source>
</evidence>
<dbReference type="InterPro" id="IPR036291">
    <property type="entry name" value="NAD(P)-bd_dom_sf"/>
</dbReference>
<evidence type="ECO:0000256" key="5">
    <source>
        <dbReference type="RuleBase" id="RU003903"/>
    </source>
</evidence>
<evidence type="ECO:0000313" key="9">
    <source>
        <dbReference type="Proteomes" id="UP000078348"/>
    </source>
</evidence>
<comment type="caution">
    <text evidence="8">The sequence shown here is derived from an EMBL/GenBank/DDBJ whole genome shotgun (WGS) entry which is preliminary data.</text>
</comment>
<protein>
    <recommendedName>
        <fullName evidence="5">Pyrroline-5-carboxylate reductase</fullName>
        <ecNumber evidence="5">1.5.1.2</ecNumber>
    </recommendedName>
</protein>
<comment type="pathway">
    <text evidence="5">Amino-acid biosynthesis; L-proline biosynthesis; L-proline from L-glutamate 5-semialdehyde: step 1/1.</text>
</comment>
<proteinExistence type="inferred from homology"/>
<dbReference type="HAMAP" id="MF_01925">
    <property type="entry name" value="P5C_reductase"/>
    <property type="match status" value="1"/>
</dbReference>
<dbReference type="EMBL" id="LXWW01000054">
    <property type="protein sequence ID" value="OAO16918.1"/>
    <property type="molecule type" value="Genomic_DNA"/>
</dbReference>
<feature type="domain" description="Pyrroline-5-carboxylate reductase dimerisation" evidence="7">
    <location>
        <begin position="167"/>
        <end position="270"/>
    </location>
</feature>
<comment type="catalytic activity">
    <reaction evidence="5">
        <text>L-proline + NADP(+) = (S)-1-pyrroline-5-carboxylate + NADPH + 2 H(+)</text>
        <dbReference type="Rhea" id="RHEA:14109"/>
        <dbReference type="ChEBI" id="CHEBI:15378"/>
        <dbReference type="ChEBI" id="CHEBI:17388"/>
        <dbReference type="ChEBI" id="CHEBI:57783"/>
        <dbReference type="ChEBI" id="CHEBI:58349"/>
        <dbReference type="ChEBI" id="CHEBI:60039"/>
        <dbReference type="EC" id="1.5.1.2"/>
    </reaction>
</comment>
<dbReference type="NCBIfam" id="TIGR00112">
    <property type="entry name" value="proC"/>
    <property type="match status" value="1"/>
</dbReference>
<dbReference type="STRING" id="478820.A0A196SIQ3"/>
<keyword evidence="5" id="KW-0028">Amino-acid biosynthesis</keyword>
<dbReference type="EC" id="1.5.1.2" evidence="5"/>
<dbReference type="UniPathway" id="UPA00098">
    <property type="reaction ID" value="UER00361"/>
</dbReference>
<dbReference type="SUPFAM" id="SSF51735">
    <property type="entry name" value="NAD(P)-binding Rossmann-fold domains"/>
    <property type="match status" value="1"/>
</dbReference>
<keyword evidence="5" id="KW-0641">Proline biosynthesis</keyword>
<dbReference type="OrthoDB" id="10263291at2759"/>
<dbReference type="AlphaFoldDB" id="A0A196SIQ3"/>
<reference evidence="8 9" key="1">
    <citation type="submission" date="2016-05" db="EMBL/GenBank/DDBJ databases">
        <title>Nuclear genome of Blastocystis sp. subtype 1 NandII.</title>
        <authorList>
            <person name="Gentekaki E."/>
            <person name="Curtis B."/>
            <person name="Stairs C."/>
            <person name="Eme L."/>
            <person name="Herman E."/>
            <person name="Klimes V."/>
            <person name="Arias M.C."/>
            <person name="Elias M."/>
            <person name="Hilliou F."/>
            <person name="Klute M."/>
            <person name="Malik S.-B."/>
            <person name="Pightling A."/>
            <person name="Rachubinski R."/>
            <person name="Salas D."/>
            <person name="Schlacht A."/>
            <person name="Suga H."/>
            <person name="Archibald J."/>
            <person name="Ball S.G."/>
            <person name="Clark G."/>
            <person name="Dacks J."/>
            <person name="Van Der Giezen M."/>
            <person name="Tsaousis A."/>
            <person name="Roger A."/>
        </authorList>
    </citation>
    <scope>NUCLEOTIDE SEQUENCE [LARGE SCALE GENOMIC DNA]</scope>
    <source>
        <strain evidence="9">ATCC 50177 / NandII</strain>
    </source>
</reference>
<dbReference type="Pfam" id="PF03807">
    <property type="entry name" value="F420_oxidored"/>
    <property type="match status" value="1"/>
</dbReference>
<dbReference type="PANTHER" id="PTHR11645:SF0">
    <property type="entry name" value="PYRROLINE-5-CARBOXYLATE REDUCTASE 3"/>
    <property type="match status" value="1"/>
</dbReference>
<keyword evidence="2 4" id="KW-0521">NADP</keyword>
<feature type="binding site" evidence="4">
    <location>
        <begin position="10"/>
        <end position="15"/>
    </location>
    <ligand>
        <name>NADP(+)</name>
        <dbReference type="ChEBI" id="CHEBI:58349"/>
    </ligand>
</feature>
<dbReference type="FunFam" id="1.10.3730.10:FF:000001">
    <property type="entry name" value="Pyrroline-5-carboxylate reductase"/>
    <property type="match status" value="1"/>
</dbReference>
<organism evidence="8 9">
    <name type="scientific">Blastocystis sp. subtype 1 (strain ATCC 50177 / NandII)</name>
    <dbReference type="NCBI Taxonomy" id="478820"/>
    <lineage>
        <taxon>Eukaryota</taxon>
        <taxon>Sar</taxon>
        <taxon>Stramenopiles</taxon>
        <taxon>Bigyra</taxon>
        <taxon>Opalozoa</taxon>
        <taxon>Opalinata</taxon>
        <taxon>Blastocystidae</taxon>
        <taxon>Blastocystis</taxon>
    </lineage>
</organism>
<keyword evidence="3 5" id="KW-0560">Oxidoreductase</keyword>
<dbReference type="InterPro" id="IPR028939">
    <property type="entry name" value="P5C_Rdtase_cat_N"/>
</dbReference>
<dbReference type="InterPro" id="IPR008927">
    <property type="entry name" value="6-PGluconate_DH-like_C_sf"/>
</dbReference>
<dbReference type="PIRSF" id="PIRSF000193">
    <property type="entry name" value="Pyrrol-5-carb_rd"/>
    <property type="match status" value="1"/>
</dbReference>
<dbReference type="SUPFAM" id="SSF48179">
    <property type="entry name" value="6-phosphogluconate dehydrogenase C-terminal domain-like"/>
    <property type="match status" value="1"/>
</dbReference>
<evidence type="ECO:0000256" key="3">
    <source>
        <dbReference type="ARBA" id="ARBA00023002"/>
    </source>
</evidence>
<dbReference type="Pfam" id="PF14748">
    <property type="entry name" value="P5CR_dimer"/>
    <property type="match status" value="1"/>
</dbReference>
<dbReference type="InterPro" id="IPR000304">
    <property type="entry name" value="Pyrroline-COOH_reductase"/>
</dbReference>
<dbReference type="GO" id="GO:0055129">
    <property type="term" value="P:L-proline biosynthetic process"/>
    <property type="evidence" value="ECO:0007669"/>
    <property type="project" value="UniProtKB-UniPathway"/>
</dbReference>
<evidence type="ECO:0000256" key="2">
    <source>
        <dbReference type="ARBA" id="ARBA00022857"/>
    </source>
</evidence>
<dbReference type="Gene3D" id="1.10.3730.10">
    <property type="entry name" value="ProC C-terminal domain-like"/>
    <property type="match status" value="1"/>
</dbReference>
<dbReference type="GO" id="GO:0004735">
    <property type="term" value="F:pyrroline-5-carboxylate reductase activity"/>
    <property type="evidence" value="ECO:0007669"/>
    <property type="project" value="UniProtKB-EC"/>
</dbReference>
<dbReference type="InterPro" id="IPR053790">
    <property type="entry name" value="P5CR-like_CS"/>
</dbReference>
<dbReference type="InterPro" id="IPR029036">
    <property type="entry name" value="P5CR_dimer"/>
</dbReference>
<sequence>MIGSQHVGFIGGGVMATTMISGFLKTNTFSKDHVHVFDISEARMNYFTKVGIIVNNSIQSLVDACDIIVLAVKPDILLTLLEQPLSDAESFTPAKLFISIACGITIKQISDKIRPNGCGIVRLLPNTPCSVLKGICCYTLGPNTNEDTNVLMKEMFCNLGEVLQIPEYYMDAVVALAGSGPAFIYMLIEALADGGVKSGLPRDLALNLSAYTVRGAAEMVISTHKHPAELKDQVCSPGGTTITGVEYLEDKGFRGSVMGAVFSAFCRGKEIGNQD</sequence>
<evidence type="ECO:0000256" key="4">
    <source>
        <dbReference type="PIRSR" id="PIRSR000193-1"/>
    </source>
</evidence>
<evidence type="ECO:0000259" key="7">
    <source>
        <dbReference type="Pfam" id="PF14748"/>
    </source>
</evidence>
<dbReference type="PROSITE" id="PS00521">
    <property type="entry name" value="P5CR"/>
    <property type="match status" value="1"/>
</dbReference>
<accession>A0A196SIQ3</accession>
<gene>
    <name evidence="8" type="ORF">AV274_1362</name>
</gene>
<keyword evidence="9" id="KW-1185">Reference proteome</keyword>
<feature type="binding site" evidence="4">
    <location>
        <begin position="71"/>
        <end position="74"/>
    </location>
    <ligand>
        <name>NADP(+)</name>
        <dbReference type="ChEBI" id="CHEBI:58349"/>
    </ligand>
</feature>
<dbReference type="PANTHER" id="PTHR11645">
    <property type="entry name" value="PYRROLINE-5-CARBOXYLATE REDUCTASE"/>
    <property type="match status" value="1"/>
</dbReference>
<dbReference type="Proteomes" id="UP000078348">
    <property type="component" value="Unassembled WGS sequence"/>
</dbReference>
<comment type="similarity">
    <text evidence="1 5">Belongs to the pyrroline-5-carboxylate reductase family.</text>
</comment>
<name>A0A196SIQ3_BLAHN</name>